<geneLocation type="plasmid" evidence="2">
    <name>pCMC57_01</name>
</geneLocation>
<dbReference type="KEGG" id="kic:KCMC57_64470"/>
<name>A0AB33K9D0_9ACTN</name>
<proteinExistence type="predicted"/>
<evidence type="ECO:0000313" key="2">
    <source>
        <dbReference type="EMBL" id="BFP50079.1"/>
    </source>
</evidence>
<gene>
    <name evidence="2" type="ORF">KCMC57_64470</name>
</gene>
<evidence type="ECO:0000256" key="1">
    <source>
        <dbReference type="SAM" id="MobiDB-lite"/>
    </source>
</evidence>
<protein>
    <submittedName>
        <fullName evidence="2">Uncharacterized protein</fullName>
    </submittedName>
</protein>
<accession>A0AB33K9D0</accession>
<organism evidence="2">
    <name type="scientific">Kitasatospora sp. CMC57</name>
    <dbReference type="NCBI Taxonomy" id="3231513"/>
    <lineage>
        <taxon>Bacteria</taxon>
        <taxon>Bacillati</taxon>
        <taxon>Actinomycetota</taxon>
        <taxon>Actinomycetes</taxon>
        <taxon>Kitasatosporales</taxon>
        <taxon>Streptomycetaceae</taxon>
        <taxon>Kitasatospora</taxon>
    </lineage>
</organism>
<dbReference type="AlphaFoldDB" id="A0AB33K9D0"/>
<sequence length="120" mass="12937">MTTNPLEPTVQNPDLPCPHQDFEASVEVNRLTANDNDPTVIGYSADIKVRCANCQEQFRWTGLQAGLSQAHPMCSIDESVLCAPLRPASADPDFGIGLPGYAINYRESPTPADTPPGDPQ</sequence>
<dbReference type="RefSeq" id="WP_407992319.1">
    <property type="nucleotide sequence ID" value="NZ_AP035882.1"/>
</dbReference>
<dbReference type="EMBL" id="AP035882">
    <property type="protein sequence ID" value="BFP50079.1"/>
    <property type="molecule type" value="Genomic_DNA"/>
</dbReference>
<keyword evidence="2" id="KW-0614">Plasmid</keyword>
<feature type="region of interest" description="Disordered" evidence="1">
    <location>
        <begin position="101"/>
        <end position="120"/>
    </location>
</feature>
<reference evidence="2" key="1">
    <citation type="submission" date="2024-07" db="EMBL/GenBank/DDBJ databases">
        <title>Complete genome sequences of cellulolytic bacteria, Kitasatospora sp. CMC57 and Streptomyces sp. CMC78, isolated from Japanese agricultural soil.</title>
        <authorList>
            <person name="Hashimoto T."/>
            <person name="Ito M."/>
            <person name="Iwamoto M."/>
            <person name="Fukahori D."/>
            <person name="Shoda T."/>
            <person name="Sakoda M."/>
            <person name="Morohoshi T."/>
            <person name="Mitsuboshi M."/>
            <person name="Nishizawa T."/>
        </authorList>
    </citation>
    <scope>NUCLEOTIDE SEQUENCE</scope>
    <source>
        <strain evidence="2">CMC57</strain>
        <plasmid evidence="2">pCMC57_01</plasmid>
    </source>
</reference>